<keyword evidence="3" id="KW-0217">Developmental protein</keyword>
<organism evidence="11 12">
    <name type="scientific">Coilia grayii</name>
    <name type="common">Gray's grenadier anchovy</name>
    <dbReference type="NCBI Taxonomy" id="363190"/>
    <lineage>
        <taxon>Eukaryota</taxon>
        <taxon>Metazoa</taxon>
        <taxon>Chordata</taxon>
        <taxon>Craniata</taxon>
        <taxon>Vertebrata</taxon>
        <taxon>Euteleostomi</taxon>
        <taxon>Actinopterygii</taxon>
        <taxon>Neopterygii</taxon>
        <taxon>Teleostei</taxon>
        <taxon>Clupei</taxon>
        <taxon>Clupeiformes</taxon>
        <taxon>Clupeoidei</taxon>
        <taxon>Engraulidae</taxon>
        <taxon>Coilinae</taxon>
        <taxon>Coilia</taxon>
    </lineage>
</organism>
<evidence type="ECO:0000256" key="7">
    <source>
        <dbReference type="PROSITE-ProRule" id="PRU00108"/>
    </source>
</evidence>
<dbReference type="InterPro" id="IPR009057">
    <property type="entry name" value="Homeodomain-like_sf"/>
</dbReference>
<evidence type="ECO:0000256" key="6">
    <source>
        <dbReference type="ARBA" id="ARBA00023242"/>
    </source>
</evidence>
<sequence length="269" mass="30196">MALFMDWMCSYVQNGEDMGFNINQECLQFSDALRESGFCAPEKGHPGGQRKRKRTIFSRAQLSELERAFLATPYPDISLRERLAETTLLPESKIQVWFQNRRARSIKSGRLSKSRRKSPERDPKVVLQPLGQHPHLDSSAKPSGIPALCIPQGQHCVSLGHQNTRPGWSSFLKQKHDYSLQENVRNYGQEVTTNSSQAFLSPAANPQCAQLGRHGATSVDQVLCTQSQQVYWESHSKPKHHTAANPQTFLGDISDIIYSAAVVMNPVDH</sequence>
<dbReference type="PROSITE" id="PS50071">
    <property type="entry name" value="HOMEOBOX_2"/>
    <property type="match status" value="1"/>
</dbReference>
<dbReference type="AlphaFoldDB" id="A0ABD1K736"/>
<dbReference type="SUPFAM" id="SSF46689">
    <property type="entry name" value="Homeodomain-like"/>
    <property type="match status" value="1"/>
</dbReference>
<proteinExistence type="inferred from homology"/>
<dbReference type="PANTHER" id="PTHR47777:SF1">
    <property type="entry name" value="HOMEOBOX PROTEIN SEBOX"/>
    <property type="match status" value="1"/>
</dbReference>
<evidence type="ECO:0000256" key="5">
    <source>
        <dbReference type="ARBA" id="ARBA00023155"/>
    </source>
</evidence>
<dbReference type="InterPro" id="IPR001356">
    <property type="entry name" value="HD"/>
</dbReference>
<keyword evidence="5 7" id="KW-0371">Homeobox</keyword>
<comment type="similarity">
    <text evidence="2">Belongs to the paired homeobox family.</text>
</comment>
<dbReference type="CDD" id="cd00086">
    <property type="entry name" value="homeodomain"/>
    <property type="match status" value="1"/>
</dbReference>
<reference evidence="11 12" key="1">
    <citation type="submission" date="2024-09" db="EMBL/GenBank/DDBJ databases">
        <title>A chromosome-level genome assembly of Gray's grenadier anchovy, Coilia grayii.</title>
        <authorList>
            <person name="Fu Z."/>
        </authorList>
    </citation>
    <scope>NUCLEOTIDE SEQUENCE [LARGE SCALE GENOMIC DNA]</scope>
    <source>
        <strain evidence="11">G4</strain>
        <tissue evidence="11">Muscle</tissue>
    </source>
</reference>
<accession>A0ABD1K736</accession>
<keyword evidence="4 7" id="KW-0238">DNA-binding</keyword>
<comment type="caution">
    <text evidence="11">The sequence shown here is derived from an EMBL/GenBank/DDBJ whole genome shotgun (WGS) entry which is preliminary data.</text>
</comment>
<evidence type="ECO:0000313" key="11">
    <source>
        <dbReference type="EMBL" id="KAL2094950.1"/>
    </source>
</evidence>
<dbReference type="FunFam" id="1.10.10.60:FF:000312">
    <property type="entry name" value="Mix-type homeobox gene 1"/>
    <property type="match status" value="1"/>
</dbReference>
<evidence type="ECO:0000259" key="10">
    <source>
        <dbReference type="PROSITE" id="PS50071"/>
    </source>
</evidence>
<dbReference type="Pfam" id="PF00046">
    <property type="entry name" value="Homeodomain"/>
    <property type="match status" value="1"/>
</dbReference>
<dbReference type="Gene3D" id="1.10.10.60">
    <property type="entry name" value="Homeodomain-like"/>
    <property type="match status" value="1"/>
</dbReference>
<feature type="DNA-binding region" description="Homeobox" evidence="7">
    <location>
        <begin position="50"/>
        <end position="109"/>
    </location>
</feature>
<evidence type="ECO:0000256" key="2">
    <source>
        <dbReference type="ARBA" id="ARBA00005733"/>
    </source>
</evidence>
<keyword evidence="12" id="KW-1185">Reference proteome</keyword>
<evidence type="ECO:0000256" key="9">
    <source>
        <dbReference type="SAM" id="MobiDB-lite"/>
    </source>
</evidence>
<dbReference type="InterPro" id="IPR042223">
    <property type="entry name" value="SEBOX"/>
</dbReference>
<feature type="domain" description="Homeobox" evidence="10">
    <location>
        <begin position="48"/>
        <end position="108"/>
    </location>
</feature>
<feature type="region of interest" description="Disordered" evidence="9">
    <location>
        <begin position="108"/>
        <end position="144"/>
    </location>
</feature>
<evidence type="ECO:0000256" key="3">
    <source>
        <dbReference type="ARBA" id="ARBA00022473"/>
    </source>
</evidence>
<dbReference type="EMBL" id="JBHFQA010000008">
    <property type="protein sequence ID" value="KAL2094950.1"/>
    <property type="molecule type" value="Genomic_DNA"/>
</dbReference>
<evidence type="ECO:0000313" key="12">
    <source>
        <dbReference type="Proteomes" id="UP001591681"/>
    </source>
</evidence>
<comment type="subcellular location">
    <subcellularLocation>
        <location evidence="1 7 8">Nucleus</location>
    </subcellularLocation>
</comment>
<name>A0ABD1K736_9TELE</name>
<dbReference type="PANTHER" id="PTHR47777">
    <property type="entry name" value="HOMEOBOX PROTEIN SEBOX"/>
    <property type="match status" value="1"/>
</dbReference>
<evidence type="ECO:0000256" key="1">
    <source>
        <dbReference type="ARBA" id="ARBA00004123"/>
    </source>
</evidence>
<dbReference type="Proteomes" id="UP001591681">
    <property type="component" value="Unassembled WGS sequence"/>
</dbReference>
<evidence type="ECO:0000256" key="8">
    <source>
        <dbReference type="RuleBase" id="RU000682"/>
    </source>
</evidence>
<evidence type="ECO:0000256" key="4">
    <source>
        <dbReference type="ARBA" id="ARBA00023125"/>
    </source>
</evidence>
<protein>
    <recommendedName>
        <fullName evidence="10">Homeobox domain-containing protein</fullName>
    </recommendedName>
</protein>
<keyword evidence="6 7" id="KW-0539">Nucleus</keyword>
<dbReference type="SMART" id="SM00389">
    <property type="entry name" value="HOX"/>
    <property type="match status" value="1"/>
</dbReference>
<gene>
    <name evidence="11" type="ORF">ACEWY4_009669</name>
</gene>
<dbReference type="GO" id="GO:0003677">
    <property type="term" value="F:DNA binding"/>
    <property type="evidence" value="ECO:0007669"/>
    <property type="project" value="UniProtKB-UniRule"/>
</dbReference>
<dbReference type="GO" id="GO:0005634">
    <property type="term" value="C:nucleus"/>
    <property type="evidence" value="ECO:0007669"/>
    <property type="project" value="UniProtKB-SubCell"/>
</dbReference>